<dbReference type="Bgee" id="ENSG00000163625">
    <property type="expression patterns" value="Expressed in sural nerve and 203 other cell types or tissues"/>
</dbReference>
<keyword evidence="2" id="KW-1185">Reference proteome</keyword>
<dbReference type="HGNC" id="HGNC:20751">
    <property type="gene designation" value="WDFY3"/>
</dbReference>
<protein>
    <submittedName>
        <fullName evidence="1">WD repeat and FYVE domain containing 3</fullName>
    </submittedName>
</protein>
<dbReference type="EMBL" id="AC095046">
    <property type="status" value="NOT_ANNOTATED_CDS"/>
    <property type="molecule type" value="Genomic_DNA"/>
</dbReference>
<dbReference type="Ensembl" id="ENST00000502713.1">
    <property type="protein sequence ID" value="ENSP00000422741.1"/>
    <property type="gene ID" value="ENSG00000163625.17"/>
</dbReference>
<reference evidence="1 2" key="2">
    <citation type="journal article" date="2004" name="Nature">
        <title>Finishing the euchromatic sequence of the human genome.</title>
        <authorList>
            <consortium name="International Human Genome Sequencing Consortium"/>
        </authorList>
    </citation>
    <scope>NUCLEOTIDE SEQUENCE [LARGE SCALE GENOMIC DNA]</scope>
</reference>
<reference evidence="1" key="4">
    <citation type="submission" date="2025-08" db="UniProtKB">
        <authorList>
            <consortium name="Ensembl"/>
        </authorList>
    </citation>
    <scope>IDENTIFICATION</scope>
</reference>
<evidence type="ECO:0000313" key="2">
    <source>
        <dbReference type="Proteomes" id="UP000005640"/>
    </source>
</evidence>
<dbReference type="EMBL" id="AC110806">
    <property type="status" value="NOT_ANNOTATED_CDS"/>
    <property type="molecule type" value="Genomic_DNA"/>
</dbReference>
<proteinExistence type="predicted"/>
<dbReference type="OrthoDB" id="10018316at2759"/>
<reference evidence="1" key="5">
    <citation type="submission" date="2025-09" db="UniProtKB">
        <authorList>
            <consortium name="Ensembl"/>
        </authorList>
    </citation>
    <scope>IDENTIFICATION</scope>
</reference>
<dbReference type="ChiTaRS" id="WDFY3">
    <property type="organism name" value="human"/>
</dbReference>
<dbReference type="VEuPathDB" id="HostDB:ENSG00000163625"/>
<evidence type="ECO:0000313" key="1">
    <source>
        <dbReference type="Ensembl" id="ENSP00000422741.1"/>
    </source>
</evidence>
<name>A0A1D5RMR8_HUMAN</name>
<accession>A0A1D5RMR8</accession>
<sequence>MNMVKRIMG</sequence>
<dbReference type="Antibodypedia" id="25252">
    <property type="antibodies" value="255 antibodies from 26 providers"/>
</dbReference>
<dbReference type="EMBL" id="AC108021">
    <property type="status" value="NOT_ANNOTATED_CDS"/>
    <property type="molecule type" value="Genomic_DNA"/>
</dbReference>
<dbReference type="EMBL" id="AC104082">
    <property type="status" value="NOT_ANNOTATED_CDS"/>
    <property type="molecule type" value="Genomic_DNA"/>
</dbReference>
<dbReference type="ExpressionAtlas" id="A0A1D5RMR8">
    <property type="expression patterns" value="baseline and differential"/>
</dbReference>
<feature type="non-terminal residue" evidence="1">
    <location>
        <position position="9"/>
    </location>
</feature>
<gene>
    <name evidence="1" type="primary">WDFY3</name>
</gene>
<organism evidence="1 2">
    <name type="scientific">Homo sapiens</name>
    <name type="common">Human</name>
    <dbReference type="NCBI Taxonomy" id="9606"/>
    <lineage>
        <taxon>Eukaryota</taxon>
        <taxon>Metazoa</taxon>
        <taxon>Chordata</taxon>
        <taxon>Craniata</taxon>
        <taxon>Vertebrata</taxon>
        <taxon>Euteleostomi</taxon>
        <taxon>Mammalia</taxon>
        <taxon>Eutheria</taxon>
        <taxon>Euarchontoglires</taxon>
        <taxon>Primates</taxon>
        <taxon>Haplorrhini</taxon>
        <taxon>Catarrhini</taxon>
        <taxon>Hominidae</taxon>
        <taxon>Homo</taxon>
    </lineage>
</organism>
<dbReference type="GeneTree" id="ENSGT00940000155680"/>
<dbReference type="OpenTargets" id="ENSG00000163625"/>
<reference evidence="1 2" key="1">
    <citation type="journal article" date="2001" name="Nature">
        <title>Initial sequencing and analysis of the human genome.</title>
        <authorList>
            <consortium name="International Human Genome Sequencing Consortium"/>
            <person name="Lander E.S."/>
            <person name="Linton L.M."/>
            <person name="Birren B."/>
            <person name="Nusbaum C."/>
            <person name="Zody M.C."/>
            <person name="Baldwin J."/>
            <person name="Devon K."/>
            <person name="Dewar K."/>
            <person name="Doyle M."/>
            <person name="FitzHugh W."/>
            <person name="Funke R."/>
            <person name="Gage D."/>
            <person name="Harris K."/>
            <person name="Heaford A."/>
            <person name="Howland J."/>
            <person name="Kann L."/>
            <person name="Lehoczky J."/>
            <person name="LeVine R."/>
            <person name="McEwan P."/>
            <person name="McKernan K."/>
            <person name="Meldrim J."/>
            <person name="Mesirov J.P."/>
            <person name="Miranda C."/>
            <person name="Morris W."/>
            <person name="Naylor J."/>
            <person name="Raymond C."/>
            <person name="Rosetti M."/>
            <person name="Santos R."/>
            <person name="Sheridan A."/>
            <person name="Sougnez C."/>
            <person name="Stange-Thomann N."/>
            <person name="Stojanovic N."/>
            <person name="Subramanian A."/>
            <person name="Wyman D."/>
            <person name="Rogers J."/>
            <person name="Sulston J."/>
            <person name="Ainscough R."/>
            <person name="Beck S."/>
            <person name="Bentley D."/>
            <person name="Burton J."/>
            <person name="Clee C."/>
            <person name="Carter N."/>
            <person name="Coulson A."/>
            <person name="Deadman R."/>
            <person name="Deloukas P."/>
            <person name="Dunham A."/>
            <person name="Dunham I."/>
            <person name="Durbin R."/>
            <person name="French L."/>
            <person name="Grafham D."/>
            <person name="Gregory S."/>
            <person name="Hubbard T."/>
            <person name="Humphray S."/>
            <person name="Hunt A."/>
            <person name="Jones M."/>
            <person name="Lloyd C."/>
            <person name="McMurray A."/>
            <person name="Matthews L."/>
            <person name="Mercer S."/>
            <person name="Milne S."/>
            <person name="Mullikin J.C."/>
            <person name="Mungall A."/>
            <person name="Plumb R."/>
            <person name="Ross M."/>
            <person name="Shownkeen R."/>
            <person name="Sims S."/>
            <person name="Waterston R.H."/>
            <person name="Wilson R.K."/>
            <person name="Hillier L.W."/>
            <person name="McPherson J.D."/>
            <person name="Marra M.A."/>
            <person name="Mardis E.R."/>
            <person name="Fulton L.A."/>
            <person name="Chinwalla A.T."/>
            <person name="Pepin K.H."/>
            <person name="Gish W.R."/>
            <person name="Chissoe S.L."/>
            <person name="Wendl M.C."/>
            <person name="Delehaunty K.D."/>
            <person name="Miner T.L."/>
            <person name="Delehaunty A."/>
            <person name="Kramer J.B."/>
            <person name="Cook L.L."/>
            <person name="Fulton R.S."/>
            <person name="Johnson D.L."/>
            <person name="Minx P.J."/>
            <person name="Clifton S.W."/>
            <person name="Hawkins T."/>
            <person name="Branscomb E."/>
            <person name="Predki P."/>
            <person name="Richardson P."/>
            <person name="Wenning S."/>
            <person name="Slezak T."/>
            <person name="Doggett N."/>
            <person name="Cheng J.F."/>
            <person name="Olsen A."/>
            <person name="Lucas S."/>
            <person name="Elkin C."/>
            <person name="Uberbacher E."/>
            <person name="Frazier M."/>
            <person name="Gibbs R.A."/>
            <person name="Muzny D.M."/>
            <person name="Scherer S.E."/>
            <person name="Bouck J.B."/>
            <person name="Sodergren E.J."/>
            <person name="Worley K.C."/>
            <person name="Rives C.M."/>
            <person name="Gorrell J.H."/>
            <person name="Metzker M.L."/>
            <person name="Naylor S.L."/>
            <person name="Kucherlapati R.S."/>
            <person name="Nelson D.L."/>
            <person name="Weinstock G.M."/>
            <person name="Sakaki Y."/>
            <person name="Fujiyama A."/>
            <person name="Hattori M."/>
            <person name="Yada T."/>
            <person name="Toyoda A."/>
            <person name="Itoh T."/>
            <person name="Kawagoe C."/>
            <person name="Watanabe H."/>
            <person name="Totoki Y."/>
            <person name="Taylor T."/>
            <person name="Weissenbach J."/>
            <person name="Heilig R."/>
            <person name="Saurin W."/>
            <person name="Artiguenave F."/>
            <person name="Brottier P."/>
            <person name="Bruls T."/>
            <person name="Pelletier E."/>
            <person name="Robert C."/>
            <person name="Wincker P."/>
            <person name="Smith D.R."/>
            <person name="Doucette-Stamm L."/>
            <person name="Rubenfield M."/>
            <person name="Weinstock K."/>
            <person name="Lee H.M."/>
            <person name="Dubois J."/>
            <person name="Rosenthal A."/>
            <person name="Platzer M."/>
            <person name="Nyakatura G."/>
            <person name="Taudien S."/>
            <person name="Rump A."/>
            <person name="Yang H."/>
            <person name="Yu J."/>
            <person name="Wang J."/>
            <person name="Huang G."/>
            <person name="Gu J."/>
            <person name="Hood L."/>
            <person name="Rowen L."/>
            <person name="Madan A."/>
            <person name="Qin S."/>
            <person name="Davis R.W."/>
            <person name="Federspiel N.A."/>
            <person name="Abola A.P."/>
            <person name="Proctor M.J."/>
            <person name="Myers R.M."/>
            <person name="Schmutz J."/>
            <person name="Dickson M."/>
            <person name="Grimwood J."/>
            <person name="Cox D.R."/>
            <person name="Olson M.V."/>
            <person name="Kaul R."/>
            <person name="Raymond C."/>
            <person name="Shimizu N."/>
            <person name="Kawasaki K."/>
            <person name="Minoshima S."/>
            <person name="Evans G.A."/>
            <person name="Athanasiou M."/>
            <person name="Schultz R."/>
            <person name="Roe B.A."/>
            <person name="Chen F."/>
            <person name="Pan H."/>
            <person name="Ramser J."/>
            <person name="Lehrach H."/>
            <person name="Reinhardt R."/>
            <person name="McCombie W.R."/>
            <person name="de la Bastide M."/>
            <person name="Dedhia N."/>
            <person name="Blocker H."/>
            <person name="Hornischer K."/>
            <person name="Nordsiek G."/>
            <person name="Agarwala R."/>
            <person name="Aravind L."/>
            <person name="Bailey J.A."/>
            <person name="Bateman A."/>
            <person name="Batzoglou S."/>
            <person name="Birney E."/>
            <person name="Bork P."/>
            <person name="Brown D.G."/>
            <person name="Burge C.B."/>
            <person name="Cerutti L."/>
            <person name="Chen H.C."/>
            <person name="Church D."/>
            <person name="Clamp M."/>
            <person name="Copley R.R."/>
            <person name="Doerks T."/>
            <person name="Eddy S.R."/>
            <person name="Eichler E.E."/>
            <person name="Furey T.S."/>
            <person name="Galagan J."/>
            <person name="Gilbert J.G."/>
            <person name="Harmon C."/>
            <person name="Hayashizaki Y."/>
            <person name="Haussler D."/>
            <person name="Hermjakob H."/>
            <person name="Hokamp K."/>
            <person name="Jang W."/>
            <person name="Johnson L.S."/>
            <person name="Jones T.A."/>
            <person name="Kasif S."/>
            <person name="Kaspryzk A."/>
            <person name="Kennedy S."/>
            <person name="Kent W.J."/>
            <person name="Kitts P."/>
            <person name="Koonin E.V."/>
            <person name="Korf I."/>
            <person name="Kulp D."/>
            <person name="Lancet D."/>
            <person name="Lowe T.M."/>
            <person name="McLysaght A."/>
            <person name="Mikkelsen T."/>
            <person name="Moran J.V."/>
            <person name="Mulder N."/>
            <person name="Pollara V.J."/>
            <person name="Ponting C.P."/>
            <person name="Schuler G."/>
            <person name="Schultz J."/>
            <person name="Slater G."/>
            <person name="Smit A.F."/>
            <person name="Stupka E."/>
            <person name="Szustakowski J."/>
            <person name="Thierry-Mieg D."/>
            <person name="Thierry-Mieg J."/>
            <person name="Wagner L."/>
            <person name="Wallis J."/>
            <person name="Wheeler R."/>
            <person name="Williams A."/>
            <person name="Wolf Y.I."/>
            <person name="Wolfe K.H."/>
            <person name="Yang S.P."/>
            <person name="Yeh R.F."/>
            <person name="Collins F."/>
            <person name="Guyer M.S."/>
            <person name="Peterson J."/>
            <person name="Felsenfeld A."/>
            <person name="Wetterstrand K.A."/>
            <person name="Patrinos A."/>
            <person name="Morgan M.J."/>
            <person name="de Jong P."/>
            <person name="Catanese J.J."/>
            <person name="Osoegawa K."/>
            <person name="Shizuya H."/>
            <person name="Choi S."/>
            <person name="Chen Y.J."/>
        </authorList>
    </citation>
    <scope>NUCLEOTIDE SEQUENCE [LARGE SCALE GENOMIC DNA]</scope>
</reference>
<dbReference type="Proteomes" id="UP000005640">
    <property type="component" value="Chromosome 4"/>
</dbReference>
<reference evidence="1 2" key="3">
    <citation type="journal article" date="2005" name="Nature">
        <title>Generation and annotation of the DNA sequences of human chromosomes 2 and 4.</title>
        <authorList>
            <person name="Hillier L.W."/>
            <person name="Graves T.A."/>
            <person name="Fulton R.S."/>
            <person name="Fulton L.A."/>
            <person name="Pepin K.H."/>
            <person name="Minx P."/>
            <person name="Wagner-McPherson C."/>
            <person name="Layman D."/>
            <person name="Wylie K."/>
            <person name="Sekhon M."/>
            <person name="Becker M.C."/>
            <person name="Fewell G.A."/>
            <person name="Delehaunty K.D."/>
            <person name="Miner T.L."/>
            <person name="Nash W.E."/>
            <person name="Kremitzki C."/>
            <person name="Oddy L."/>
            <person name="Du H."/>
            <person name="Sun H."/>
            <person name="Bradshaw-Cordum H."/>
            <person name="Ali J."/>
            <person name="Carter J."/>
            <person name="Cordes M."/>
            <person name="Harris A."/>
            <person name="Isak A."/>
            <person name="van Brunt A."/>
            <person name="Nguyen C."/>
            <person name="Du F."/>
            <person name="Courtney L."/>
            <person name="Kalicki J."/>
            <person name="Ozersky P."/>
            <person name="Abbott S."/>
            <person name="Armstrong J."/>
            <person name="Belter E.A."/>
            <person name="Caruso L."/>
            <person name="Cedroni M."/>
            <person name="Cotton M."/>
            <person name="Davidson T."/>
            <person name="Desai A."/>
            <person name="Elliott G."/>
            <person name="Erb T."/>
            <person name="Fronick C."/>
            <person name="Gaige T."/>
            <person name="Haakenson W."/>
            <person name="Haglund K."/>
            <person name="Holmes A."/>
            <person name="Harkins R."/>
            <person name="Kim K."/>
            <person name="Kruchowski S.S."/>
            <person name="Strong C.M."/>
            <person name="Grewal N."/>
            <person name="Goyea E."/>
            <person name="Hou S."/>
            <person name="Levy A."/>
            <person name="Martinka S."/>
            <person name="Mead K."/>
            <person name="McLellan M.D."/>
            <person name="Meyer R."/>
            <person name="Randall-Maher J."/>
            <person name="Tomlinson C."/>
            <person name="Dauphin-Kohlberg S."/>
            <person name="Kozlowicz-Reilly A."/>
            <person name="Shah N."/>
            <person name="Swearengen-Shahid S."/>
            <person name="Snider J."/>
            <person name="Strong J.T."/>
            <person name="Thompson J."/>
            <person name="Yoakum M."/>
            <person name="Leonard S."/>
            <person name="Pearman C."/>
            <person name="Trani L."/>
            <person name="Radionenko M."/>
            <person name="Waligorski J.E."/>
            <person name="Wang C."/>
            <person name="Rock S.M."/>
            <person name="Tin-Wollam A.M."/>
            <person name="Maupin R."/>
            <person name="Latreille P."/>
            <person name="Wendl M.C."/>
            <person name="Yang S.P."/>
            <person name="Pohl C."/>
            <person name="Wallis J.W."/>
            <person name="Spieth J."/>
            <person name="Bieri T.A."/>
            <person name="Berkowicz N."/>
            <person name="Nelson J.O."/>
            <person name="Osborne J."/>
            <person name="Ding L."/>
            <person name="Meyer R."/>
            <person name="Sabo A."/>
            <person name="Shotland Y."/>
            <person name="Sinha P."/>
            <person name="Wohldmann P.E."/>
            <person name="Cook L.L."/>
            <person name="Hickenbotham M.T."/>
            <person name="Eldred J."/>
            <person name="Williams D."/>
            <person name="Jones T.A."/>
            <person name="She X."/>
            <person name="Ciccarelli F.D."/>
            <person name="Izaurralde E."/>
            <person name="Taylor J."/>
            <person name="Schmutz J."/>
            <person name="Myers R.M."/>
            <person name="Cox D.R."/>
            <person name="Huang X."/>
            <person name="McPherson J.D."/>
            <person name="Mardis E.R."/>
            <person name="Clifton S.W."/>
            <person name="Warren W.C."/>
            <person name="Chinwalla A.T."/>
            <person name="Eddy S.R."/>
            <person name="Marra M.A."/>
            <person name="Ovcharenko I."/>
            <person name="Furey T.S."/>
            <person name="Miller W."/>
            <person name="Eichler E.E."/>
            <person name="Bork P."/>
            <person name="Suyama M."/>
            <person name="Torrents D."/>
            <person name="Waterston R.H."/>
            <person name="Wilson R.K."/>
        </authorList>
    </citation>
    <scope>NUCLEOTIDE SEQUENCE [LARGE SCALE GENOMIC DNA]</scope>
</reference>